<name>A0AC61RKT8_9BACT</name>
<comment type="caution">
    <text evidence="1">The sequence shown here is derived from an EMBL/GenBank/DDBJ whole genome shotgun (WGS) entry which is preliminary data.</text>
</comment>
<reference evidence="1" key="1">
    <citation type="submission" date="2019-04" db="EMBL/GenBank/DDBJ databases">
        <title>Microbes associate with the intestines of laboratory mice.</title>
        <authorList>
            <person name="Navarre W."/>
            <person name="Wong E."/>
            <person name="Huang K."/>
            <person name="Tropini C."/>
            <person name="Ng K."/>
            <person name="Yu B."/>
        </authorList>
    </citation>
    <scope>NUCLEOTIDE SEQUENCE</scope>
    <source>
        <strain evidence="1">NM04_E33</strain>
    </source>
</reference>
<accession>A0AC61RKT8</accession>
<organism evidence="1 2">
    <name type="scientific">Lepagella muris</name>
    <dbReference type="NCBI Taxonomy" id="3032870"/>
    <lineage>
        <taxon>Bacteria</taxon>
        <taxon>Pseudomonadati</taxon>
        <taxon>Bacteroidota</taxon>
        <taxon>Bacteroidia</taxon>
        <taxon>Bacteroidales</taxon>
        <taxon>Muribaculaceae</taxon>
        <taxon>Lepagella</taxon>
    </lineage>
</organism>
<sequence>MEAKITIKEIRSALAVDVALGKISKETADHVIKCLGLDWKEEEYNKRKDIDCFFEDLKELFERYEASLYLKGNYEGEVWVKDFAHSFNFGSPVEFDKDFIALLPKMWKRVQKVRKLNIPETTHINDITPIFDAIRKVNTKCRNHVSEKKFDEMIKPYK</sequence>
<evidence type="ECO:0000313" key="1">
    <source>
        <dbReference type="EMBL" id="TGY80900.1"/>
    </source>
</evidence>
<dbReference type="EMBL" id="SRYB01000001">
    <property type="protein sequence ID" value="TGY80900.1"/>
    <property type="molecule type" value="Genomic_DNA"/>
</dbReference>
<protein>
    <submittedName>
        <fullName evidence="1">Uncharacterized protein</fullName>
    </submittedName>
</protein>
<dbReference type="Proteomes" id="UP000306319">
    <property type="component" value="Unassembled WGS sequence"/>
</dbReference>
<evidence type="ECO:0000313" key="2">
    <source>
        <dbReference type="Proteomes" id="UP000306319"/>
    </source>
</evidence>
<proteinExistence type="predicted"/>
<keyword evidence="2" id="KW-1185">Reference proteome</keyword>
<gene>
    <name evidence="1" type="ORF">E5331_00545</name>
</gene>